<feature type="domain" description="SH3b" evidence="5">
    <location>
        <begin position="123"/>
        <end position="190"/>
    </location>
</feature>
<dbReference type="PROSITE" id="PS51781">
    <property type="entry name" value="SH3B"/>
    <property type="match status" value="1"/>
</dbReference>
<dbReference type="CDD" id="cd02696">
    <property type="entry name" value="MurNAc-LAA"/>
    <property type="match status" value="1"/>
</dbReference>
<feature type="region of interest" description="Disordered" evidence="3">
    <location>
        <begin position="1"/>
        <end position="31"/>
    </location>
</feature>
<reference evidence="6 7" key="1">
    <citation type="submission" date="2018-08" db="EMBL/GenBank/DDBJ databases">
        <title>A genome reference for cultivated species of the human gut microbiota.</title>
        <authorList>
            <person name="Zou Y."/>
            <person name="Xue W."/>
            <person name="Luo G."/>
        </authorList>
    </citation>
    <scope>NUCLEOTIDE SEQUENCE [LARGE SCALE GENOMIC DNA]</scope>
    <source>
        <strain evidence="6 7">AF14-18</strain>
    </source>
</reference>
<evidence type="ECO:0000256" key="4">
    <source>
        <dbReference type="SAM" id="Phobius"/>
    </source>
</evidence>
<dbReference type="InterPro" id="IPR003646">
    <property type="entry name" value="SH3-like_bac-type"/>
</dbReference>
<proteinExistence type="predicted"/>
<protein>
    <submittedName>
        <fullName evidence="6">N-acetylmuramoyl-L-alanine amidase</fullName>
    </submittedName>
</protein>
<keyword evidence="1" id="KW-0378">Hydrolase</keyword>
<dbReference type="GO" id="GO:0030288">
    <property type="term" value="C:outer membrane-bounded periplasmic space"/>
    <property type="evidence" value="ECO:0007669"/>
    <property type="project" value="TreeGrafter"/>
</dbReference>
<evidence type="ECO:0000256" key="3">
    <source>
        <dbReference type="SAM" id="MobiDB-lite"/>
    </source>
</evidence>
<keyword evidence="4" id="KW-0472">Membrane</keyword>
<evidence type="ECO:0000259" key="5">
    <source>
        <dbReference type="PROSITE" id="PS51781"/>
    </source>
</evidence>
<dbReference type="GO" id="GO:0008745">
    <property type="term" value="F:N-acetylmuramoyl-L-alanine amidase activity"/>
    <property type="evidence" value="ECO:0007669"/>
    <property type="project" value="InterPro"/>
</dbReference>
<comment type="caution">
    <text evidence="6">The sequence shown here is derived from an EMBL/GenBank/DDBJ whole genome shotgun (WGS) entry which is preliminary data.</text>
</comment>
<name>A0A412Z2E4_9FIRM</name>
<dbReference type="RefSeq" id="WP_118019154.1">
    <property type="nucleotide sequence ID" value="NZ_CAUHGS010000008.1"/>
</dbReference>
<accession>A0A412Z2E4</accession>
<dbReference type="InterPro" id="IPR002508">
    <property type="entry name" value="MurNAc-LAA_cat"/>
</dbReference>
<keyword evidence="4" id="KW-0812">Transmembrane</keyword>
<dbReference type="Gene3D" id="2.30.30.40">
    <property type="entry name" value="SH3 Domains"/>
    <property type="match status" value="1"/>
</dbReference>
<dbReference type="PANTHER" id="PTHR30404">
    <property type="entry name" value="N-ACETYLMURAMOYL-L-ALANINE AMIDASE"/>
    <property type="match status" value="1"/>
</dbReference>
<gene>
    <name evidence="6" type="ORF">DWW02_19000</name>
</gene>
<dbReference type="InterPro" id="IPR050695">
    <property type="entry name" value="N-acetylmuramoyl_amidase_3"/>
</dbReference>
<feature type="transmembrane region" description="Helical" evidence="4">
    <location>
        <begin position="34"/>
        <end position="52"/>
    </location>
</feature>
<organism evidence="6 7">
    <name type="scientific">Enterocloster bolteae</name>
    <dbReference type="NCBI Taxonomy" id="208479"/>
    <lineage>
        <taxon>Bacteria</taxon>
        <taxon>Bacillati</taxon>
        <taxon>Bacillota</taxon>
        <taxon>Clostridia</taxon>
        <taxon>Lachnospirales</taxon>
        <taxon>Lachnospiraceae</taxon>
        <taxon>Enterocloster</taxon>
    </lineage>
</organism>
<evidence type="ECO:0000256" key="1">
    <source>
        <dbReference type="ARBA" id="ARBA00022801"/>
    </source>
</evidence>
<keyword evidence="2" id="KW-0961">Cell wall biogenesis/degradation</keyword>
<dbReference type="GO" id="GO:0009253">
    <property type="term" value="P:peptidoglycan catabolic process"/>
    <property type="evidence" value="ECO:0007669"/>
    <property type="project" value="InterPro"/>
</dbReference>
<keyword evidence="4" id="KW-1133">Transmembrane helix</keyword>
<dbReference type="Gene3D" id="3.40.630.40">
    <property type="entry name" value="Zn-dependent exopeptidases"/>
    <property type="match status" value="1"/>
</dbReference>
<evidence type="ECO:0000313" key="7">
    <source>
        <dbReference type="Proteomes" id="UP000284543"/>
    </source>
</evidence>
<evidence type="ECO:0000313" key="6">
    <source>
        <dbReference type="EMBL" id="RGV74082.1"/>
    </source>
</evidence>
<feature type="region of interest" description="Disordered" evidence="3">
    <location>
        <begin position="69"/>
        <end position="101"/>
    </location>
</feature>
<evidence type="ECO:0000256" key="2">
    <source>
        <dbReference type="ARBA" id="ARBA00023316"/>
    </source>
</evidence>
<dbReference type="EMBL" id="QRZM01000008">
    <property type="protein sequence ID" value="RGV74082.1"/>
    <property type="molecule type" value="Genomic_DNA"/>
</dbReference>
<sequence length="453" mass="47062">MKRKIRERSAGCKSSGAPTDRIEHNGTARSKRRANGLAAIGLAGILAAGMGLTGCQNYESSSEMKARIQSEGGEASWSRESPAAVGASAVQGEGSADNGSKAETIKLDTERTTAPMPQFEDVSDTVYVKSSDGGSVRIRSACDTGDDSNILTYTSPGTALKRTGKGEQWTRIDYNGTAGYISSGYITTQVPETAALPPQACVDSGEVTLNPSWKYAEFSKINSGAAVLYRSEAASPKGITVCVNAGHGTKGGASVKTQCHPDGTPKVTGGTTGAGATSAAAVSGGMTFSDGTPESKVTLSMAKILKDKLLAAGYDVLMIRESDDVQLDNIARTVIANNASDCHIALHWDSTTNNKGAFYMSVPNVESYRSMEPVKSHWQQHNALGESLVAGLKGAGVKIFSGGSMAMDLTQTSFSTVPSVDIELGDKASDHSSATLATLADGLVAGVKQYFGQ</sequence>
<dbReference type="GO" id="GO:0071555">
    <property type="term" value="P:cell wall organization"/>
    <property type="evidence" value="ECO:0007669"/>
    <property type="project" value="UniProtKB-KW"/>
</dbReference>
<dbReference type="PANTHER" id="PTHR30404:SF0">
    <property type="entry name" value="N-ACETYLMURAMOYL-L-ALANINE AMIDASE AMIC"/>
    <property type="match status" value="1"/>
</dbReference>
<dbReference type="SUPFAM" id="SSF53187">
    <property type="entry name" value="Zn-dependent exopeptidases"/>
    <property type="match status" value="1"/>
</dbReference>
<dbReference type="Proteomes" id="UP000284543">
    <property type="component" value="Unassembled WGS sequence"/>
</dbReference>
<dbReference type="AlphaFoldDB" id="A0A412Z2E4"/>
<dbReference type="Pfam" id="PF01520">
    <property type="entry name" value="Amidase_3"/>
    <property type="match status" value="1"/>
</dbReference>